<dbReference type="AlphaFoldDB" id="A0A5N5T3Q4"/>
<accession>A0A5N5T3Q4</accession>
<dbReference type="Proteomes" id="UP000326759">
    <property type="component" value="Unassembled WGS sequence"/>
</dbReference>
<evidence type="ECO:0000313" key="13">
    <source>
        <dbReference type="EMBL" id="KAB7500787.1"/>
    </source>
</evidence>
<dbReference type="OrthoDB" id="6132759at2759"/>
<keyword evidence="5 12" id="KW-0812">Transmembrane</keyword>
<evidence type="ECO:0000256" key="7">
    <source>
        <dbReference type="ARBA" id="ARBA00023053"/>
    </source>
</evidence>
<dbReference type="EMBL" id="SEYY01012663">
    <property type="protein sequence ID" value="KAB7500787.1"/>
    <property type="molecule type" value="Genomic_DNA"/>
</dbReference>
<sequence>MQLSMMTIGMVLANIFTKYLILPILYPLKIISINEYIELRFKSTRLCQFFSFINVLKNTIVGAIILFASTIALASMTNFGTLTNILLLGSICTLYSSIGGFKAIIWTDVFQFFLMVIGIGMVVAIGFYQNGGIIETLHTASNGGRLEMFDYAGCDPTLLGILKRKEEILPYFVMNKMGSIPGLPGIFVSAIISGLL</sequence>
<evidence type="ECO:0000256" key="4">
    <source>
        <dbReference type="ARBA" id="ARBA00022475"/>
    </source>
</evidence>
<protein>
    <submittedName>
        <fullName evidence="13">Sodium/iodide cotransporter</fullName>
    </submittedName>
</protein>
<keyword evidence="3" id="KW-0813">Transport</keyword>
<feature type="non-terminal residue" evidence="13">
    <location>
        <position position="196"/>
    </location>
</feature>
<keyword evidence="7" id="KW-0915">Sodium</keyword>
<keyword evidence="9 12" id="KW-0472">Membrane</keyword>
<proteinExistence type="inferred from homology"/>
<comment type="similarity">
    <text evidence="2 11">Belongs to the sodium:solute symporter (SSF) (TC 2.A.21) family.</text>
</comment>
<keyword evidence="6 12" id="KW-1133">Transmembrane helix</keyword>
<dbReference type="GO" id="GO:0015293">
    <property type="term" value="F:symporter activity"/>
    <property type="evidence" value="ECO:0007669"/>
    <property type="project" value="TreeGrafter"/>
</dbReference>
<evidence type="ECO:0000256" key="3">
    <source>
        <dbReference type="ARBA" id="ARBA00022448"/>
    </source>
</evidence>
<gene>
    <name evidence="13" type="primary">Slc5a5</name>
    <name evidence="13" type="ORF">Anas_13488</name>
</gene>
<feature type="transmembrane region" description="Helical" evidence="12">
    <location>
        <begin position="49"/>
        <end position="73"/>
    </location>
</feature>
<dbReference type="InterPro" id="IPR038377">
    <property type="entry name" value="Na/Glc_symporter_sf"/>
</dbReference>
<evidence type="ECO:0000256" key="1">
    <source>
        <dbReference type="ARBA" id="ARBA00004651"/>
    </source>
</evidence>
<dbReference type="Pfam" id="PF00474">
    <property type="entry name" value="SSF"/>
    <property type="match status" value="1"/>
</dbReference>
<organism evidence="13 14">
    <name type="scientific">Armadillidium nasatum</name>
    <dbReference type="NCBI Taxonomy" id="96803"/>
    <lineage>
        <taxon>Eukaryota</taxon>
        <taxon>Metazoa</taxon>
        <taxon>Ecdysozoa</taxon>
        <taxon>Arthropoda</taxon>
        <taxon>Crustacea</taxon>
        <taxon>Multicrustacea</taxon>
        <taxon>Malacostraca</taxon>
        <taxon>Eumalacostraca</taxon>
        <taxon>Peracarida</taxon>
        <taxon>Isopoda</taxon>
        <taxon>Oniscidea</taxon>
        <taxon>Crinocheta</taxon>
        <taxon>Armadillidiidae</taxon>
        <taxon>Armadillidium</taxon>
    </lineage>
</organism>
<dbReference type="GO" id="GO:0005886">
    <property type="term" value="C:plasma membrane"/>
    <property type="evidence" value="ECO:0007669"/>
    <property type="project" value="UniProtKB-SubCell"/>
</dbReference>
<keyword evidence="8" id="KW-0406">Ion transport</keyword>
<evidence type="ECO:0000256" key="10">
    <source>
        <dbReference type="ARBA" id="ARBA00023201"/>
    </source>
</evidence>
<dbReference type="PROSITE" id="PS50283">
    <property type="entry name" value="NA_SOLUT_SYMP_3"/>
    <property type="match status" value="1"/>
</dbReference>
<comment type="subcellular location">
    <subcellularLocation>
        <location evidence="1">Cell membrane</location>
        <topology evidence="1">Multi-pass membrane protein</topology>
    </subcellularLocation>
</comment>
<evidence type="ECO:0000256" key="9">
    <source>
        <dbReference type="ARBA" id="ARBA00023136"/>
    </source>
</evidence>
<dbReference type="InterPro" id="IPR001734">
    <property type="entry name" value="Na/solute_symporter"/>
</dbReference>
<feature type="transmembrane region" description="Helical" evidence="12">
    <location>
        <begin position="109"/>
        <end position="128"/>
    </location>
</feature>
<evidence type="ECO:0000256" key="8">
    <source>
        <dbReference type="ARBA" id="ARBA00023065"/>
    </source>
</evidence>
<evidence type="ECO:0000256" key="11">
    <source>
        <dbReference type="RuleBase" id="RU362091"/>
    </source>
</evidence>
<name>A0A5N5T3Q4_9CRUS</name>
<keyword evidence="14" id="KW-1185">Reference proteome</keyword>
<evidence type="ECO:0000256" key="2">
    <source>
        <dbReference type="ARBA" id="ARBA00006434"/>
    </source>
</evidence>
<dbReference type="PANTHER" id="PTHR42985">
    <property type="entry name" value="SODIUM-COUPLED MONOCARBOXYLATE TRANSPORTER"/>
    <property type="match status" value="1"/>
</dbReference>
<evidence type="ECO:0000313" key="14">
    <source>
        <dbReference type="Proteomes" id="UP000326759"/>
    </source>
</evidence>
<evidence type="ECO:0000256" key="12">
    <source>
        <dbReference type="SAM" id="Phobius"/>
    </source>
</evidence>
<comment type="caution">
    <text evidence="13">The sequence shown here is derived from an EMBL/GenBank/DDBJ whole genome shotgun (WGS) entry which is preliminary data.</text>
</comment>
<evidence type="ECO:0000256" key="6">
    <source>
        <dbReference type="ARBA" id="ARBA00022989"/>
    </source>
</evidence>
<feature type="transmembrane region" description="Helical" evidence="12">
    <location>
        <begin position="79"/>
        <end position="97"/>
    </location>
</feature>
<evidence type="ECO:0000256" key="5">
    <source>
        <dbReference type="ARBA" id="ARBA00022692"/>
    </source>
</evidence>
<dbReference type="InterPro" id="IPR051163">
    <property type="entry name" value="Sodium:Solute_Symporter_SSF"/>
</dbReference>
<keyword evidence="10" id="KW-0739">Sodium transport</keyword>
<dbReference type="Gene3D" id="1.20.1730.10">
    <property type="entry name" value="Sodium/glucose cotransporter"/>
    <property type="match status" value="1"/>
</dbReference>
<dbReference type="GO" id="GO:0006814">
    <property type="term" value="P:sodium ion transport"/>
    <property type="evidence" value="ECO:0007669"/>
    <property type="project" value="UniProtKB-KW"/>
</dbReference>
<dbReference type="PANTHER" id="PTHR42985:SF40">
    <property type="entry name" value="LD47995P-RELATED"/>
    <property type="match status" value="1"/>
</dbReference>
<feature type="transmembrane region" description="Helical" evidence="12">
    <location>
        <begin position="6"/>
        <end position="28"/>
    </location>
</feature>
<reference evidence="13 14" key="1">
    <citation type="journal article" date="2019" name="PLoS Biol.">
        <title>Sex chromosomes control vertical transmission of feminizing Wolbachia symbionts in an isopod.</title>
        <authorList>
            <person name="Becking T."/>
            <person name="Chebbi M.A."/>
            <person name="Giraud I."/>
            <person name="Moumen B."/>
            <person name="Laverre T."/>
            <person name="Caubet Y."/>
            <person name="Peccoud J."/>
            <person name="Gilbert C."/>
            <person name="Cordaux R."/>
        </authorList>
    </citation>
    <scope>NUCLEOTIDE SEQUENCE [LARGE SCALE GENOMIC DNA]</scope>
    <source>
        <strain evidence="13">ANa2</strain>
        <tissue evidence="13">Whole body excluding digestive tract and cuticle</tissue>
    </source>
</reference>
<keyword evidence="4" id="KW-1003">Cell membrane</keyword>